<dbReference type="Gramene" id="Zm00001eb306840_T001">
    <property type="protein sequence ID" value="Zm00001eb306840_P001"/>
    <property type="gene ID" value="Zm00001eb306840"/>
</dbReference>
<organism evidence="2 3">
    <name type="scientific">Zea mays</name>
    <name type="common">Maize</name>
    <dbReference type="NCBI Taxonomy" id="4577"/>
    <lineage>
        <taxon>Eukaryota</taxon>
        <taxon>Viridiplantae</taxon>
        <taxon>Streptophyta</taxon>
        <taxon>Embryophyta</taxon>
        <taxon>Tracheophyta</taxon>
        <taxon>Spermatophyta</taxon>
        <taxon>Magnoliopsida</taxon>
        <taxon>Liliopsida</taxon>
        <taxon>Poales</taxon>
        <taxon>Poaceae</taxon>
        <taxon>PACMAD clade</taxon>
        <taxon>Panicoideae</taxon>
        <taxon>Andropogonodae</taxon>
        <taxon>Andropogoneae</taxon>
        <taxon>Tripsacinae</taxon>
        <taxon>Zea</taxon>
    </lineage>
</organism>
<evidence type="ECO:0000256" key="1">
    <source>
        <dbReference type="SAM" id="MobiDB-lite"/>
    </source>
</evidence>
<accession>A0A804Q733</accession>
<dbReference type="InParanoid" id="A0A804Q733"/>
<dbReference type="Proteomes" id="UP000007305">
    <property type="component" value="Chromosome 7"/>
</dbReference>
<reference evidence="2" key="3">
    <citation type="submission" date="2021-05" db="UniProtKB">
        <authorList>
            <consortium name="EnsemblPlants"/>
        </authorList>
    </citation>
    <scope>IDENTIFICATION</scope>
    <source>
        <strain evidence="2">cv. B73</strain>
    </source>
</reference>
<name>A0A804Q733_MAIZE</name>
<evidence type="ECO:0000313" key="2">
    <source>
        <dbReference type="EnsemblPlants" id="Zm00001eb306840_P001"/>
    </source>
</evidence>
<feature type="region of interest" description="Disordered" evidence="1">
    <location>
        <begin position="146"/>
        <end position="207"/>
    </location>
</feature>
<keyword evidence="3" id="KW-1185">Reference proteome</keyword>
<protein>
    <submittedName>
        <fullName evidence="2">Uncharacterized protein</fullName>
    </submittedName>
</protein>
<sequence length="289" mass="32156">MAAAGVKWRWWCAAGGGNGVGGFAERLAAGVGERQNHNLNRSVSSTTYARTTCTTPRGEDGWKSHGHQHDEAVVVEEGKKKNKSLLRARNPHRVGDKVLAEFITELGRDSTTVLEFDAKLMEKGDDFPDYFVHALLTILQPIASNPSSATVAEGPAGAESAKFPGLARPDDPDHARNLRLELERDAYADPPAPMRDDRDRRWDGRGRDRDYLPLVGRDPGDGSHTRFGLLQQRCEDEVLEDEQETKSKLAGTDAMKIQNFYYQYCRKYLHKGSVSQLCSLPTISEIHHD</sequence>
<feature type="compositionally biased region" description="Basic and acidic residues" evidence="1">
    <location>
        <begin position="194"/>
        <end position="207"/>
    </location>
</feature>
<proteinExistence type="predicted"/>
<feature type="compositionally biased region" description="Basic and acidic residues" evidence="1">
    <location>
        <begin position="168"/>
        <end position="187"/>
    </location>
</feature>
<reference evidence="2" key="2">
    <citation type="submission" date="2019-07" db="EMBL/GenBank/DDBJ databases">
        <authorList>
            <person name="Seetharam A."/>
            <person name="Woodhouse M."/>
            <person name="Cannon E."/>
        </authorList>
    </citation>
    <scope>NUCLEOTIDE SEQUENCE [LARGE SCALE GENOMIC DNA]</scope>
    <source>
        <strain evidence="2">cv. B73</strain>
    </source>
</reference>
<dbReference type="EnsemblPlants" id="Zm00001eb306840_T001">
    <property type="protein sequence ID" value="Zm00001eb306840_P001"/>
    <property type="gene ID" value="Zm00001eb306840"/>
</dbReference>
<dbReference type="AlphaFoldDB" id="A0A804Q733"/>
<evidence type="ECO:0000313" key="3">
    <source>
        <dbReference type="Proteomes" id="UP000007305"/>
    </source>
</evidence>
<reference evidence="3" key="1">
    <citation type="submission" date="2015-12" db="EMBL/GenBank/DDBJ databases">
        <title>Update maize B73 reference genome by single molecule sequencing technologies.</title>
        <authorList>
            <consortium name="Maize Genome Sequencing Project"/>
            <person name="Ware D."/>
        </authorList>
    </citation>
    <scope>NUCLEOTIDE SEQUENCE [LARGE SCALE GENOMIC DNA]</scope>
    <source>
        <strain evidence="3">cv. B73</strain>
    </source>
</reference>